<dbReference type="EMBL" id="PVNH01000016">
    <property type="protein sequence ID" value="PRX43304.1"/>
    <property type="molecule type" value="Genomic_DNA"/>
</dbReference>
<dbReference type="RefSeq" id="WP_106182596.1">
    <property type="nucleotide sequence ID" value="NZ_PVNH01000016.1"/>
</dbReference>
<name>A0A2T0LKC3_9PSEU</name>
<comment type="caution">
    <text evidence="1">The sequence shown here is derived from an EMBL/GenBank/DDBJ whole genome shotgun (WGS) entry which is preliminary data.</text>
</comment>
<accession>A0A2T0LKC3</accession>
<dbReference type="AlphaFoldDB" id="A0A2T0LKC3"/>
<sequence>MLLGIPKKTLIIVAVLAGVVLIYALGSGERPSEAESGSAGCRVAVTADVLNVRSGPGLGHGIVGKFQQNAETDAEPLVRNGFRKLAEGRWAADEFLDPVDGARCG</sequence>
<evidence type="ECO:0000313" key="2">
    <source>
        <dbReference type="Proteomes" id="UP000238362"/>
    </source>
</evidence>
<evidence type="ECO:0008006" key="3">
    <source>
        <dbReference type="Google" id="ProtNLM"/>
    </source>
</evidence>
<dbReference type="Proteomes" id="UP000238362">
    <property type="component" value="Unassembled WGS sequence"/>
</dbReference>
<proteinExistence type="predicted"/>
<gene>
    <name evidence="1" type="ORF">B0I33_11637</name>
</gene>
<keyword evidence="2" id="KW-1185">Reference proteome</keyword>
<reference evidence="1 2" key="1">
    <citation type="submission" date="2018-03" db="EMBL/GenBank/DDBJ databases">
        <title>Genomic Encyclopedia of Type Strains, Phase III (KMG-III): the genomes of soil and plant-associated and newly described type strains.</title>
        <authorList>
            <person name="Whitman W."/>
        </authorList>
    </citation>
    <scope>NUCLEOTIDE SEQUENCE [LARGE SCALE GENOMIC DNA]</scope>
    <source>
        <strain evidence="1 2">CGMCC 4.7125</strain>
    </source>
</reference>
<protein>
    <recommendedName>
        <fullName evidence="3">SH3 domain-containing protein</fullName>
    </recommendedName>
</protein>
<evidence type="ECO:0000313" key="1">
    <source>
        <dbReference type="EMBL" id="PRX43304.1"/>
    </source>
</evidence>
<organism evidence="1 2">
    <name type="scientific">Prauserella shujinwangii</name>
    <dbReference type="NCBI Taxonomy" id="1453103"/>
    <lineage>
        <taxon>Bacteria</taxon>
        <taxon>Bacillati</taxon>
        <taxon>Actinomycetota</taxon>
        <taxon>Actinomycetes</taxon>
        <taxon>Pseudonocardiales</taxon>
        <taxon>Pseudonocardiaceae</taxon>
        <taxon>Prauserella</taxon>
    </lineage>
</organism>
<dbReference type="OrthoDB" id="3574655at2"/>